<reference evidence="1 2" key="1">
    <citation type="journal article" date="2019" name="Int. J. Syst. Evol. Microbiol.">
        <title>The Global Catalogue of Microorganisms (GCM) 10K type strain sequencing project: providing services to taxonomists for standard genome sequencing and annotation.</title>
        <authorList>
            <consortium name="The Broad Institute Genomics Platform"/>
            <consortium name="The Broad Institute Genome Sequencing Center for Infectious Disease"/>
            <person name="Wu L."/>
            <person name="Ma J."/>
        </authorList>
    </citation>
    <scope>NUCLEOTIDE SEQUENCE [LARGE SCALE GENOMIC DNA]</scope>
    <source>
        <strain evidence="1 2">JCM 11896</strain>
    </source>
</reference>
<name>A0ABN1XJ79_9PSEU</name>
<dbReference type="EMBL" id="BAAAJK010000001">
    <property type="protein sequence ID" value="GAA1380752.1"/>
    <property type="molecule type" value="Genomic_DNA"/>
</dbReference>
<evidence type="ECO:0000313" key="2">
    <source>
        <dbReference type="Proteomes" id="UP001501414"/>
    </source>
</evidence>
<comment type="caution">
    <text evidence="1">The sequence shown here is derived from an EMBL/GenBank/DDBJ whole genome shotgun (WGS) entry which is preliminary data.</text>
</comment>
<sequence length="75" mass="8067">MVIRTRPTAPRPAPDERIKIMCSADRRTHLVRDVEYGTALADRAGACPALCGHRVVFAAMITPFGPCCRSCAAAP</sequence>
<accession>A0ABN1XJ79</accession>
<protein>
    <submittedName>
        <fullName evidence="1">Uncharacterized protein</fullName>
    </submittedName>
</protein>
<gene>
    <name evidence="1" type="ORF">GCM10009613_05580</name>
</gene>
<dbReference type="Proteomes" id="UP001501414">
    <property type="component" value="Unassembled WGS sequence"/>
</dbReference>
<evidence type="ECO:0000313" key="1">
    <source>
        <dbReference type="EMBL" id="GAA1380752.1"/>
    </source>
</evidence>
<proteinExistence type="predicted"/>
<keyword evidence="2" id="KW-1185">Reference proteome</keyword>
<organism evidence="1 2">
    <name type="scientific">Pseudonocardia kongjuensis</name>
    <dbReference type="NCBI Taxonomy" id="102227"/>
    <lineage>
        <taxon>Bacteria</taxon>
        <taxon>Bacillati</taxon>
        <taxon>Actinomycetota</taxon>
        <taxon>Actinomycetes</taxon>
        <taxon>Pseudonocardiales</taxon>
        <taxon>Pseudonocardiaceae</taxon>
        <taxon>Pseudonocardia</taxon>
    </lineage>
</organism>
<dbReference type="RefSeq" id="WP_344017984.1">
    <property type="nucleotide sequence ID" value="NZ_BAAAJK010000001.1"/>
</dbReference>